<evidence type="ECO:0000313" key="1">
    <source>
        <dbReference type="EMBL" id="EDW28019.1"/>
    </source>
</evidence>
<evidence type="ECO:0000313" key="2">
    <source>
        <dbReference type="Proteomes" id="UP000008744"/>
    </source>
</evidence>
<protein>
    <submittedName>
        <fullName evidence="1">GL27205</fullName>
    </submittedName>
</protein>
<dbReference type="EMBL" id="CH479198">
    <property type="protein sequence ID" value="EDW28019.1"/>
    <property type="molecule type" value="Genomic_DNA"/>
</dbReference>
<dbReference type="OrthoDB" id="7834808at2759"/>
<dbReference type="PANTHER" id="PTHR20898:SF0">
    <property type="entry name" value="DAEDALUS ON 3-RELATED"/>
    <property type="match status" value="1"/>
</dbReference>
<dbReference type="PANTHER" id="PTHR20898">
    <property type="entry name" value="DAEDALUS ON 3-RELATED-RELATED"/>
    <property type="match status" value="1"/>
</dbReference>
<gene>
    <name evidence="1" type="primary">Dper\GL27205</name>
    <name evidence="1" type="ORF">Dper_GL27205</name>
</gene>
<name>B4GZ01_DROPE</name>
<dbReference type="AlphaFoldDB" id="B4GZ01"/>
<dbReference type="Pfam" id="PF06477">
    <property type="entry name" value="DUF1091"/>
    <property type="match status" value="1"/>
</dbReference>
<reference evidence="1 2" key="1">
    <citation type="journal article" date="2007" name="Nature">
        <title>Evolution of genes and genomes on the Drosophila phylogeny.</title>
        <authorList>
            <consortium name="Drosophila 12 Genomes Consortium"/>
            <person name="Clark A.G."/>
            <person name="Eisen M.B."/>
            <person name="Smith D.R."/>
            <person name="Bergman C.M."/>
            <person name="Oliver B."/>
            <person name="Markow T.A."/>
            <person name="Kaufman T.C."/>
            <person name="Kellis M."/>
            <person name="Gelbart W."/>
            <person name="Iyer V.N."/>
            <person name="Pollard D.A."/>
            <person name="Sackton T.B."/>
            <person name="Larracuente A.M."/>
            <person name="Singh N.D."/>
            <person name="Abad J.P."/>
            <person name="Abt D.N."/>
            <person name="Adryan B."/>
            <person name="Aguade M."/>
            <person name="Akashi H."/>
            <person name="Anderson W.W."/>
            <person name="Aquadro C.F."/>
            <person name="Ardell D.H."/>
            <person name="Arguello R."/>
            <person name="Artieri C.G."/>
            <person name="Barbash D.A."/>
            <person name="Barker D."/>
            <person name="Barsanti P."/>
            <person name="Batterham P."/>
            <person name="Batzoglou S."/>
            <person name="Begun D."/>
            <person name="Bhutkar A."/>
            <person name="Blanco E."/>
            <person name="Bosak S.A."/>
            <person name="Bradley R.K."/>
            <person name="Brand A.D."/>
            <person name="Brent M.R."/>
            <person name="Brooks A.N."/>
            <person name="Brown R.H."/>
            <person name="Butlin R.K."/>
            <person name="Caggese C."/>
            <person name="Calvi B.R."/>
            <person name="Bernardo de Carvalho A."/>
            <person name="Caspi A."/>
            <person name="Castrezana S."/>
            <person name="Celniker S.E."/>
            <person name="Chang J.L."/>
            <person name="Chapple C."/>
            <person name="Chatterji S."/>
            <person name="Chinwalla A."/>
            <person name="Civetta A."/>
            <person name="Clifton S.W."/>
            <person name="Comeron J.M."/>
            <person name="Costello J.C."/>
            <person name="Coyne J.A."/>
            <person name="Daub J."/>
            <person name="David R.G."/>
            <person name="Delcher A.L."/>
            <person name="Delehaunty K."/>
            <person name="Do C.B."/>
            <person name="Ebling H."/>
            <person name="Edwards K."/>
            <person name="Eickbush T."/>
            <person name="Evans J.D."/>
            <person name="Filipski A."/>
            <person name="Findeiss S."/>
            <person name="Freyhult E."/>
            <person name="Fulton L."/>
            <person name="Fulton R."/>
            <person name="Garcia A.C."/>
            <person name="Gardiner A."/>
            <person name="Garfield D.A."/>
            <person name="Garvin B.E."/>
            <person name="Gibson G."/>
            <person name="Gilbert D."/>
            <person name="Gnerre S."/>
            <person name="Godfrey J."/>
            <person name="Good R."/>
            <person name="Gotea V."/>
            <person name="Gravely B."/>
            <person name="Greenberg A.J."/>
            <person name="Griffiths-Jones S."/>
            <person name="Gross S."/>
            <person name="Guigo R."/>
            <person name="Gustafson E.A."/>
            <person name="Haerty W."/>
            <person name="Hahn M.W."/>
            <person name="Halligan D.L."/>
            <person name="Halpern A.L."/>
            <person name="Halter G.M."/>
            <person name="Han M.V."/>
            <person name="Heger A."/>
            <person name="Hillier L."/>
            <person name="Hinrichs A.S."/>
            <person name="Holmes I."/>
            <person name="Hoskins R.A."/>
            <person name="Hubisz M.J."/>
            <person name="Hultmark D."/>
            <person name="Huntley M.A."/>
            <person name="Jaffe D.B."/>
            <person name="Jagadeeshan S."/>
            <person name="Jeck W.R."/>
            <person name="Johnson J."/>
            <person name="Jones C.D."/>
            <person name="Jordan W.C."/>
            <person name="Karpen G.H."/>
            <person name="Kataoka E."/>
            <person name="Keightley P.D."/>
            <person name="Kheradpour P."/>
            <person name="Kirkness E.F."/>
            <person name="Koerich L.B."/>
            <person name="Kristiansen K."/>
            <person name="Kudrna D."/>
            <person name="Kulathinal R.J."/>
            <person name="Kumar S."/>
            <person name="Kwok R."/>
            <person name="Lander E."/>
            <person name="Langley C.H."/>
            <person name="Lapoint R."/>
            <person name="Lazzaro B.P."/>
            <person name="Lee S.J."/>
            <person name="Levesque L."/>
            <person name="Li R."/>
            <person name="Lin C.F."/>
            <person name="Lin M.F."/>
            <person name="Lindblad-Toh K."/>
            <person name="Llopart A."/>
            <person name="Long M."/>
            <person name="Low L."/>
            <person name="Lozovsky E."/>
            <person name="Lu J."/>
            <person name="Luo M."/>
            <person name="Machado C.A."/>
            <person name="Makalowski W."/>
            <person name="Marzo M."/>
            <person name="Matsuda M."/>
            <person name="Matzkin L."/>
            <person name="McAllister B."/>
            <person name="McBride C.S."/>
            <person name="McKernan B."/>
            <person name="McKernan K."/>
            <person name="Mendez-Lago M."/>
            <person name="Minx P."/>
            <person name="Mollenhauer M.U."/>
            <person name="Montooth K."/>
            <person name="Mount S.M."/>
            <person name="Mu X."/>
            <person name="Myers E."/>
            <person name="Negre B."/>
            <person name="Newfeld S."/>
            <person name="Nielsen R."/>
            <person name="Noor M.A."/>
            <person name="O'Grady P."/>
            <person name="Pachter L."/>
            <person name="Papaceit M."/>
            <person name="Parisi M.J."/>
            <person name="Parisi M."/>
            <person name="Parts L."/>
            <person name="Pedersen J.S."/>
            <person name="Pesole G."/>
            <person name="Phillippy A.M."/>
            <person name="Ponting C.P."/>
            <person name="Pop M."/>
            <person name="Porcelli D."/>
            <person name="Powell J.R."/>
            <person name="Prohaska S."/>
            <person name="Pruitt K."/>
            <person name="Puig M."/>
            <person name="Quesneville H."/>
            <person name="Ram K.R."/>
            <person name="Rand D."/>
            <person name="Rasmussen M.D."/>
            <person name="Reed L.K."/>
            <person name="Reenan R."/>
            <person name="Reily A."/>
            <person name="Remington K.A."/>
            <person name="Rieger T.T."/>
            <person name="Ritchie M.G."/>
            <person name="Robin C."/>
            <person name="Rogers Y.H."/>
            <person name="Rohde C."/>
            <person name="Rozas J."/>
            <person name="Rubenfield M.J."/>
            <person name="Ruiz A."/>
            <person name="Russo S."/>
            <person name="Salzberg S.L."/>
            <person name="Sanchez-Gracia A."/>
            <person name="Saranga D.J."/>
            <person name="Sato H."/>
            <person name="Schaeffer S.W."/>
            <person name="Schatz M.C."/>
            <person name="Schlenke T."/>
            <person name="Schwartz R."/>
            <person name="Segarra C."/>
            <person name="Singh R.S."/>
            <person name="Sirot L."/>
            <person name="Sirota M."/>
            <person name="Sisneros N.B."/>
            <person name="Smith C.D."/>
            <person name="Smith T.F."/>
            <person name="Spieth J."/>
            <person name="Stage D.E."/>
            <person name="Stark A."/>
            <person name="Stephan W."/>
            <person name="Strausberg R.L."/>
            <person name="Strempel S."/>
            <person name="Sturgill D."/>
            <person name="Sutton G."/>
            <person name="Sutton G.G."/>
            <person name="Tao W."/>
            <person name="Teichmann S."/>
            <person name="Tobari Y.N."/>
            <person name="Tomimura Y."/>
            <person name="Tsolas J.M."/>
            <person name="Valente V.L."/>
            <person name="Venter E."/>
            <person name="Venter J.C."/>
            <person name="Vicario S."/>
            <person name="Vieira F.G."/>
            <person name="Vilella A.J."/>
            <person name="Villasante A."/>
            <person name="Walenz B."/>
            <person name="Wang J."/>
            <person name="Wasserman M."/>
            <person name="Watts T."/>
            <person name="Wilson D."/>
            <person name="Wilson R.K."/>
            <person name="Wing R.A."/>
            <person name="Wolfner M.F."/>
            <person name="Wong A."/>
            <person name="Wong G.K."/>
            <person name="Wu C.I."/>
            <person name="Wu G."/>
            <person name="Yamamoto D."/>
            <person name="Yang H.P."/>
            <person name="Yang S.P."/>
            <person name="Yorke J.A."/>
            <person name="Yoshida K."/>
            <person name="Zdobnov E."/>
            <person name="Zhang P."/>
            <person name="Zhang Y."/>
            <person name="Zimin A.V."/>
            <person name="Baldwin J."/>
            <person name="Abdouelleil A."/>
            <person name="Abdulkadir J."/>
            <person name="Abebe A."/>
            <person name="Abera B."/>
            <person name="Abreu J."/>
            <person name="Acer S.C."/>
            <person name="Aftuck L."/>
            <person name="Alexander A."/>
            <person name="An P."/>
            <person name="Anderson E."/>
            <person name="Anderson S."/>
            <person name="Arachi H."/>
            <person name="Azer M."/>
            <person name="Bachantsang P."/>
            <person name="Barry A."/>
            <person name="Bayul T."/>
            <person name="Berlin A."/>
            <person name="Bessette D."/>
            <person name="Bloom T."/>
            <person name="Blye J."/>
            <person name="Boguslavskiy L."/>
            <person name="Bonnet C."/>
            <person name="Boukhgalter B."/>
            <person name="Bourzgui I."/>
            <person name="Brown A."/>
            <person name="Cahill P."/>
            <person name="Channer S."/>
            <person name="Cheshatsang Y."/>
            <person name="Chuda L."/>
            <person name="Citroen M."/>
            <person name="Collymore A."/>
            <person name="Cooke P."/>
            <person name="Costello M."/>
            <person name="D'Aco K."/>
            <person name="Daza R."/>
            <person name="De Haan G."/>
            <person name="DeGray S."/>
            <person name="DeMaso C."/>
            <person name="Dhargay N."/>
            <person name="Dooley K."/>
            <person name="Dooley E."/>
            <person name="Doricent M."/>
            <person name="Dorje P."/>
            <person name="Dorjee K."/>
            <person name="Dupes A."/>
            <person name="Elong R."/>
            <person name="Falk J."/>
            <person name="Farina A."/>
            <person name="Faro S."/>
            <person name="Ferguson D."/>
            <person name="Fisher S."/>
            <person name="Foley C.D."/>
            <person name="Franke A."/>
            <person name="Friedrich D."/>
            <person name="Gadbois L."/>
            <person name="Gearin G."/>
            <person name="Gearin C.R."/>
            <person name="Giannoukos G."/>
            <person name="Goode T."/>
            <person name="Graham J."/>
            <person name="Grandbois E."/>
            <person name="Grewal S."/>
            <person name="Gyaltsen K."/>
            <person name="Hafez N."/>
            <person name="Hagos B."/>
            <person name="Hall J."/>
            <person name="Henson C."/>
            <person name="Hollinger A."/>
            <person name="Honan T."/>
            <person name="Huard M.D."/>
            <person name="Hughes L."/>
            <person name="Hurhula B."/>
            <person name="Husby M.E."/>
            <person name="Kamat A."/>
            <person name="Kanga B."/>
            <person name="Kashin S."/>
            <person name="Khazanovich D."/>
            <person name="Kisner P."/>
            <person name="Lance K."/>
            <person name="Lara M."/>
            <person name="Lee W."/>
            <person name="Lennon N."/>
            <person name="Letendre F."/>
            <person name="LeVine R."/>
            <person name="Lipovsky A."/>
            <person name="Liu X."/>
            <person name="Liu J."/>
            <person name="Liu S."/>
            <person name="Lokyitsang T."/>
            <person name="Lokyitsang Y."/>
            <person name="Lubonja R."/>
            <person name="Lui A."/>
            <person name="MacDonald P."/>
            <person name="Magnisalis V."/>
            <person name="Maru K."/>
            <person name="Matthews C."/>
            <person name="McCusker W."/>
            <person name="McDonough S."/>
            <person name="Mehta T."/>
            <person name="Meldrim J."/>
            <person name="Meneus L."/>
            <person name="Mihai O."/>
            <person name="Mihalev A."/>
            <person name="Mihova T."/>
            <person name="Mittelman R."/>
            <person name="Mlenga V."/>
            <person name="Montmayeur A."/>
            <person name="Mulrain L."/>
            <person name="Navidi A."/>
            <person name="Naylor J."/>
            <person name="Negash T."/>
            <person name="Nguyen T."/>
            <person name="Nguyen N."/>
            <person name="Nicol R."/>
            <person name="Norbu C."/>
            <person name="Norbu N."/>
            <person name="Novod N."/>
            <person name="O'Neill B."/>
            <person name="Osman S."/>
            <person name="Markiewicz E."/>
            <person name="Oyono O.L."/>
            <person name="Patti C."/>
            <person name="Phunkhang P."/>
            <person name="Pierre F."/>
            <person name="Priest M."/>
            <person name="Raghuraman S."/>
            <person name="Rege F."/>
            <person name="Reyes R."/>
            <person name="Rise C."/>
            <person name="Rogov P."/>
            <person name="Ross K."/>
            <person name="Ryan E."/>
            <person name="Settipalli S."/>
            <person name="Shea T."/>
            <person name="Sherpa N."/>
            <person name="Shi L."/>
            <person name="Shih D."/>
            <person name="Sparrow T."/>
            <person name="Spaulding J."/>
            <person name="Stalker J."/>
            <person name="Stange-Thomann N."/>
            <person name="Stavropoulos S."/>
            <person name="Stone C."/>
            <person name="Strader C."/>
            <person name="Tesfaye S."/>
            <person name="Thomson T."/>
            <person name="Thoulutsang Y."/>
            <person name="Thoulutsang D."/>
            <person name="Topham K."/>
            <person name="Topping I."/>
            <person name="Tsamla T."/>
            <person name="Vassiliev H."/>
            <person name="Vo A."/>
            <person name="Wangchuk T."/>
            <person name="Wangdi T."/>
            <person name="Weiand M."/>
            <person name="Wilkinson J."/>
            <person name="Wilson A."/>
            <person name="Yadav S."/>
            <person name="Young G."/>
            <person name="Yu Q."/>
            <person name="Zembek L."/>
            <person name="Zhong D."/>
            <person name="Zimmer A."/>
            <person name="Zwirko Z."/>
            <person name="Jaffe D.B."/>
            <person name="Alvarez P."/>
            <person name="Brockman W."/>
            <person name="Butler J."/>
            <person name="Chin C."/>
            <person name="Gnerre S."/>
            <person name="Grabherr M."/>
            <person name="Kleber M."/>
            <person name="Mauceli E."/>
            <person name="MacCallum I."/>
        </authorList>
    </citation>
    <scope>NUCLEOTIDE SEQUENCE [LARGE SCALE GENOMIC DNA]</scope>
    <source>
        <strain evidence="2">MSH-3 / Tucson 14011-0111.49</strain>
    </source>
</reference>
<dbReference type="Proteomes" id="UP000008744">
    <property type="component" value="Unassembled WGS sequence"/>
</dbReference>
<dbReference type="InterPro" id="IPR010512">
    <property type="entry name" value="DUF1091"/>
</dbReference>
<organism evidence="2">
    <name type="scientific">Drosophila persimilis</name>
    <name type="common">Fruit fly</name>
    <dbReference type="NCBI Taxonomy" id="7234"/>
    <lineage>
        <taxon>Eukaryota</taxon>
        <taxon>Metazoa</taxon>
        <taxon>Ecdysozoa</taxon>
        <taxon>Arthropoda</taxon>
        <taxon>Hexapoda</taxon>
        <taxon>Insecta</taxon>
        <taxon>Pterygota</taxon>
        <taxon>Neoptera</taxon>
        <taxon>Endopterygota</taxon>
        <taxon>Diptera</taxon>
        <taxon>Brachycera</taxon>
        <taxon>Muscomorpha</taxon>
        <taxon>Ephydroidea</taxon>
        <taxon>Drosophilidae</taxon>
        <taxon>Drosophila</taxon>
        <taxon>Sophophora</taxon>
    </lineage>
</organism>
<dbReference type="SMART" id="SM00697">
    <property type="entry name" value="DM8"/>
    <property type="match status" value="1"/>
</dbReference>
<dbReference type="HOGENOM" id="CLU_119222_0_0_1"/>
<proteinExistence type="predicted"/>
<dbReference type="KEGG" id="dpe:6598635"/>
<dbReference type="PhylomeDB" id="B4GZ01"/>
<dbReference type="eggNOG" id="ENOG502T73S">
    <property type="taxonomic scope" value="Eukaryota"/>
</dbReference>
<dbReference type="OMA" id="KNPMMKY"/>
<sequence>MTIAMVRSPVVYSHCAMNLIQNALFLSLFQLIFSKENGSKSMWDEDDDSKKKPILRINHINVYGESGYMKVFTHIHTDRSHFDINVRLKRELGSNFLIFGLKVRVRPEGETIFVTLLQMKRLDLCGFFSDFSGNPMMRYFLKSKMHMSEIISCPVRVGNFSLLNISAYDIYPASLQNGTYKFFVEVVEGTGEIAKVFALQVTTDVIVPSQSAQE</sequence>
<accession>B4GZ01</accession>
<keyword evidence="2" id="KW-1185">Reference proteome</keyword>